<organism evidence="1 2">
    <name type="scientific">Paenibacillus phytorum</name>
    <dbReference type="NCBI Taxonomy" id="2654977"/>
    <lineage>
        <taxon>Bacteria</taxon>
        <taxon>Bacillati</taxon>
        <taxon>Bacillota</taxon>
        <taxon>Bacilli</taxon>
        <taxon>Bacillales</taxon>
        <taxon>Paenibacillaceae</taxon>
        <taxon>Paenibacillus</taxon>
    </lineage>
</organism>
<keyword evidence="2" id="KW-1185">Reference proteome</keyword>
<comment type="caution">
    <text evidence="1">The sequence shown here is derived from an EMBL/GenBank/DDBJ whole genome shotgun (WGS) entry which is preliminary data.</text>
</comment>
<protein>
    <recommendedName>
        <fullName evidence="3">TnsA endonuclease N-terminal domain-containing protein</fullName>
    </recommendedName>
</protein>
<accession>A0ABX1XVV5</accession>
<name>A0ABX1XVV5_9BACL</name>
<proteinExistence type="predicted"/>
<reference evidence="1 2" key="1">
    <citation type="submission" date="2019-10" db="EMBL/GenBank/DDBJ databases">
        <title>Description of Paenibacillus terrestris sp. nov.</title>
        <authorList>
            <person name="Carlier A."/>
            <person name="Qi S."/>
        </authorList>
    </citation>
    <scope>NUCLEOTIDE SEQUENCE [LARGE SCALE GENOMIC DNA]</scope>
    <source>
        <strain evidence="1 2">LMG 31458</strain>
    </source>
</reference>
<dbReference type="Proteomes" id="UP000616779">
    <property type="component" value="Unassembled WGS sequence"/>
</dbReference>
<dbReference type="RefSeq" id="WP_171643979.1">
    <property type="nucleotide sequence ID" value="NZ_WHOA01000099.1"/>
</dbReference>
<sequence length="220" mass="25617">MDFIPISITQADKYRRGHWDGISIKVNRNIDLLGDLEYDHWIYVETDPSIKTFCERPKKIEGYINGKKIESIFSMWVKEESGVETFLKVRYESPYLTKKEKSTISPAELLEKCWCEENNFNYKVITDEDIRKNPIELSNKKLLLSFIKNRPLPIDTDKHLIAKILTKRITINELQANLLGVIPPSRVTESISWMIYSGELQSNMHEVAFGSKMEVWNNGT</sequence>
<gene>
    <name evidence="1" type="ORF">GC098_14870</name>
</gene>
<evidence type="ECO:0008006" key="3">
    <source>
        <dbReference type="Google" id="ProtNLM"/>
    </source>
</evidence>
<dbReference type="EMBL" id="WHOA01000099">
    <property type="protein sequence ID" value="NOU72688.1"/>
    <property type="molecule type" value="Genomic_DNA"/>
</dbReference>
<evidence type="ECO:0000313" key="1">
    <source>
        <dbReference type="EMBL" id="NOU72688.1"/>
    </source>
</evidence>
<evidence type="ECO:0000313" key="2">
    <source>
        <dbReference type="Proteomes" id="UP000616779"/>
    </source>
</evidence>